<keyword evidence="4 10" id="KW-0732">Signal</keyword>
<dbReference type="InterPro" id="IPR025287">
    <property type="entry name" value="WAK_GUB"/>
</dbReference>
<evidence type="ECO:0000259" key="11">
    <source>
        <dbReference type="Pfam" id="PF13947"/>
    </source>
</evidence>
<sequence>MSCSSLSLLFFLISLQIHFLAPAASAFPLFQECAPSNCGGQEVSYPFRLDKQPRYCGHPDYELELDCDGDSLTLSMESLKYRVIHMNTSTQILVVARLDLSEDICLETYNETTLDWNLFNYTSNDLNSTLLFDCDSRPNPPWPTSPSYRFSCPESQDGYFFLGVDLPKPLPDPCSSIVHVPISKSETLGFPPPWMDGNESATISEILNKGFEITWILNTSSQCESCNKSGGRCGYGYGWTGEKFNCFCPDGAYLTTCPGSPIPANVPSTPPAPRIFPPAFLALTVGSLAPSSSSSYASLANCHQLLLIIIFANFYRALSDHAQYGACMPRNCIYGPKISYPFRIYGEQESYWGYPNFKITCKETYLS</sequence>
<dbReference type="GO" id="GO:0004674">
    <property type="term" value="F:protein serine/threonine kinase activity"/>
    <property type="evidence" value="ECO:0007669"/>
    <property type="project" value="UniProtKB-KW"/>
</dbReference>
<dbReference type="PANTHER" id="PTHR33138">
    <property type="entry name" value="OS01G0690200 PROTEIN"/>
    <property type="match status" value="1"/>
</dbReference>
<dbReference type="OMA" id="RDCENSG"/>
<dbReference type="EC" id="2.7.11.1" evidence="2"/>
<feature type="domain" description="Wall-associated receptor kinase galacturonan-binding" evidence="11">
    <location>
        <begin position="33"/>
        <end position="96"/>
    </location>
</feature>
<dbReference type="EMBL" id="KK198754">
    <property type="protein sequence ID" value="KCW83918.1"/>
    <property type="molecule type" value="Genomic_DNA"/>
</dbReference>
<proteinExistence type="predicted"/>
<evidence type="ECO:0000256" key="10">
    <source>
        <dbReference type="SAM" id="SignalP"/>
    </source>
</evidence>
<evidence type="ECO:0000256" key="2">
    <source>
        <dbReference type="ARBA" id="ARBA00012513"/>
    </source>
</evidence>
<evidence type="ECO:0000256" key="1">
    <source>
        <dbReference type="ARBA" id="ARBA00004167"/>
    </source>
</evidence>
<keyword evidence="5" id="KW-1133">Transmembrane helix</keyword>
<feature type="chain" id="PRO_5001569778" description="non-specific serine/threonine protein kinase" evidence="10">
    <location>
        <begin position="27"/>
        <end position="367"/>
    </location>
</feature>
<evidence type="ECO:0000259" key="12">
    <source>
        <dbReference type="Pfam" id="PF14380"/>
    </source>
</evidence>
<dbReference type="GO" id="GO:0016020">
    <property type="term" value="C:membrane"/>
    <property type="evidence" value="ECO:0007669"/>
    <property type="project" value="UniProtKB-SubCell"/>
</dbReference>
<dbReference type="AlphaFoldDB" id="A0A059CZN7"/>
<feature type="domain" description="Wall-associated receptor kinase C-terminal" evidence="12">
    <location>
        <begin position="172"/>
        <end position="251"/>
    </location>
</feature>
<protein>
    <recommendedName>
        <fullName evidence="2">non-specific serine/threonine protein kinase</fullName>
        <ecNumber evidence="2">2.7.11.1</ecNumber>
    </recommendedName>
</protein>
<dbReference type="STRING" id="71139.A0A059CZN7"/>
<evidence type="ECO:0000256" key="6">
    <source>
        <dbReference type="ARBA" id="ARBA00023136"/>
    </source>
</evidence>
<keyword evidence="3" id="KW-0812">Transmembrane</keyword>
<dbReference type="Pfam" id="PF14380">
    <property type="entry name" value="WAK_assoc"/>
    <property type="match status" value="1"/>
</dbReference>
<reference evidence="13" key="1">
    <citation type="submission" date="2013-07" db="EMBL/GenBank/DDBJ databases">
        <title>The genome of Eucalyptus grandis.</title>
        <authorList>
            <person name="Schmutz J."/>
            <person name="Hayes R."/>
            <person name="Myburg A."/>
            <person name="Tuskan G."/>
            <person name="Grattapaglia D."/>
            <person name="Rokhsar D.S."/>
        </authorList>
    </citation>
    <scope>NUCLEOTIDE SEQUENCE</scope>
    <source>
        <tissue evidence="13">Leaf extractions</tissue>
    </source>
</reference>
<accession>A0A059CZN7</accession>
<evidence type="ECO:0000256" key="5">
    <source>
        <dbReference type="ARBA" id="ARBA00022989"/>
    </source>
</evidence>
<dbReference type="eggNOG" id="KOG1187">
    <property type="taxonomic scope" value="Eukaryota"/>
</dbReference>
<dbReference type="Gramene" id="KCW83918">
    <property type="protein sequence ID" value="KCW83918"/>
    <property type="gene ID" value="EUGRSUZ_B00783"/>
</dbReference>
<comment type="catalytic activity">
    <reaction evidence="9">
        <text>L-seryl-[protein] + ATP = O-phospho-L-seryl-[protein] + ADP + H(+)</text>
        <dbReference type="Rhea" id="RHEA:17989"/>
        <dbReference type="Rhea" id="RHEA-COMP:9863"/>
        <dbReference type="Rhea" id="RHEA-COMP:11604"/>
        <dbReference type="ChEBI" id="CHEBI:15378"/>
        <dbReference type="ChEBI" id="CHEBI:29999"/>
        <dbReference type="ChEBI" id="CHEBI:30616"/>
        <dbReference type="ChEBI" id="CHEBI:83421"/>
        <dbReference type="ChEBI" id="CHEBI:456216"/>
        <dbReference type="EC" id="2.7.11.1"/>
    </reaction>
</comment>
<evidence type="ECO:0000256" key="9">
    <source>
        <dbReference type="ARBA" id="ARBA00048679"/>
    </source>
</evidence>
<keyword evidence="7" id="KW-0325">Glycoprotein</keyword>
<dbReference type="InParanoid" id="A0A059CZN7"/>
<dbReference type="Pfam" id="PF13947">
    <property type="entry name" value="GUB_WAK_bind"/>
    <property type="match status" value="1"/>
</dbReference>
<evidence type="ECO:0000256" key="3">
    <source>
        <dbReference type="ARBA" id="ARBA00022692"/>
    </source>
</evidence>
<evidence type="ECO:0000256" key="8">
    <source>
        <dbReference type="ARBA" id="ARBA00047899"/>
    </source>
</evidence>
<keyword evidence="6" id="KW-0472">Membrane</keyword>
<evidence type="ECO:0000256" key="4">
    <source>
        <dbReference type="ARBA" id="ARBA00022729"/>
    </source>
</evidence>
<evidence type="ECO:0000256" key="7">
    <source>
        <dbReference type="ARBA" id="ARBA00023180"/>
    </source>
</evidence>
<comment type="subcellular location">
    <subcellularLocation>
        <location evidence="1">Membrane</location>
        <topology evidence="1">Single-pass membrane protein</topology>
    </subcellularLocation>
</comment>
<dbReference type="InterPro" id="IPR032872">
    <property type="entry name" value="WAK_assoc_C"/>
</dbReference>
<gene>
    <name evidence="13" type="ORF">EUGRSUZ_B00783</name>
</gene>
<comment type="catalytic activity">
    <reaction evidence="8">
        <text>L-threonyl-[protein] + ATP = O-phospho-L-threonyl-[protein] + ADP + H(+)</text>
        <dbReference type="Rhea" id="RHEA:46608"/>
        <dbReference type="Rhea" id="RHEA-COMP:11060"/>
        <dbReference type="Rhea" id="RHEA-COMP:11605"/>
        <dbReference type="ChEBI" id="CHEBI:15378"/>
        <dbReference type="ChEBI" id="CHEBI:30013"/>
        <dbReference type="ChEBI" id="CHEBI:30616"/>
        <dbReference type="ChEBI" id="CHEBI:61977"/>
        <dbReference type="ChEBI" id="CHEBI:456216"/>
        <dbReference type="EC" id="2.7.11.1"/>
    </reaction>
</comment>
<name>A0A059CZN7_EUCGR</name>
<dbReference type="GO" id="GO:0030247">
    <property type="term" value="F:polysaccharide binding"/>
    <property type="evidence" value="ECO:0007669"/>
    <property type="project" value="InterPro"/>
</dbReference>
<dbReference type="PANTHER" id="PTHR33138:SF72">
    <property type="entry name" value="WALL-ASSOCIATED RECEPTOR KINASE CARBOXY-TERMINAL PROTEIN"/>
    <property type="match status" value="1"/>
</dbReference>
<evidence type="ECO:0000313" key="13">
    <source>
        <dbReference type="EMBL" id="KCW83918.1"/>
    </source>
</evidence>
<organism evidence="13">
    <name type="scientific">Eucalyptus grandis</name>
    <name type="common">Flooded gum</name>
    <dbReference type="NCBI Taxonomy" id="71139"/>
    <lineage>
        <taxon>Eukaryota</taxon>
        <taxon>Viridiplantae</taxon>
        <taxon>Streptophyta</taxon>
        <taxon>Embryophyta</taxon>
        <taxon>Tracheophyta</taxon>
        <taxon>Spermatophyta</taxon>
        <taxon>Magnoliopsida</taxon>
        <taxon>eudicotyledons</taxon>
        <taxon>Gunneridae</taxon>
        <taxon>Pentapetalae</taxon>
        <taxon>rosids</taxon>
        <taxon>malvids</taxon>
        <taxon>Myrtales</taxon>
        <taxon>Myrtaceae</taxon>
        <taxon>Myrtoideae</taxon>
        <taxon>Eucalypteae</taxon>
        <taxon>Eucalyptus</taxon>
    </lineage>
</organism>
<feature type="signal peptide" evidence="10">
    <location>
        <begin position="1"/>
        <end position="26"/>
    </location>
</feature>